<gene>
    <name evidence="1" type="ORF">OIN59_17085</name>
</gene>
<reference evidence="1" key="1">
    <citation type="submission" date="2022-10" db="EMBL/GenBank/DDBJ databases">
        <title>Description of microaerobic benzene degrading bacteria.</title>
        <authorList>
            <person name="Bedics A."/>
            <person name="Tancsics A."/>
            <person name="Banerjee S."/>
        </authorList>
    </citation>
    <scope>NUCLEOTIDE SEQUENCE</scope>
    <source>
        <strain evidence="1">D2M1</strain>
    </source>
</reference>
<sequence>MIPANSFSNIHQEYLDAMKWMANLGISLQSGRTSNYEKVIGYWKYAYLTASIEEANQAFPDFVSSLLEIVEFTRIHKALQDVSPLELTSVIEKLKKAVNGPVNIVSETQKSTAARNFLFEASVAAMAHRPARSVEAILNARSDTGIKIEGRKIWVECKRVTSEQALEGNLRKACSQLQETFKTEIGSGHRGIVAMDVSKILNPKGDLLVAKDDAELTRTLARLLQDFANKHSGLWQRVYAEKSRKIIGTVFRLSCLATSEARKMAVQCSQWAVSPRADATTADVQIQKRLVEALSQDL</sequence>
<accession>A0ABT5S0H9</accession>
<organism evidence="1 2">
    <name type="scientific">Acidovorax benzenivorans</name>
    <dbReference type="NCBI Taxonomy" id="2987520"/>
    <lineage>
        <taxon>Bacteria</taxon>
        <taxon>Pseudomonadati</taxon>
        <taxon>Pseudomonadota</taxon>
        <taxon>Betaproteobacteria</taxon>
        <taxon>Burkholderiales</taxon>
        <taxon>Comamonadaceae</taxon>
        <taxon>Acidovorax</taxon>
    </lineage>
</organism>
<keyword evidence="2" id="KW-1185">Reference proteome</keyword>
<comment type="caution">
    <text evidence="1">The sequence shown here is derived from an EMBL/GenBank/DDBJ whole genome shotgun (WGS) entry which is preliminary data.</text>
</comment>
<protein>
    <submittedName>
        <fullName evidence="1">Uncharacterized protein</fullName>
    </submittedName>
</protein>
<evidence type="ECO:0000313" key="2">
    <source>
        <dbReference type="Proteomes" id="UP001148932"/>
    </source>
</evidence>
<dbReference type="RefSeq" id="WP_274112269.1">
    <property type="nucleotide sequence ID" value="NZ_JAPCKI010000010.1"/>
</dbReference>
<proteinExistence type="predicted"/>
<dbReference type="Proteomes" id="UP001148932">
    <property type="component" value="Unassembled WGS sequence"/>
</dbReference>
<dbReference type="EMBL" id="JAPCKI010000010">
    <property type="protein sequence ID" value="MDD2179155.1"/>
    <property type="molecule type" value="Genomic_DNA"/>
</dbReference>
<evidence type="ECO:0000313" key="1">
    <source>
        <dbReference type="EMBL" id="MDD2179155.1"/>
    </source>
</evidence>
<name>A0ABT5S0H9_9BURK</name>